<reference evidence="2 3" key="1">
    <citation type="submission" date="2019-03" db="EMBL/GenBank/DDBJ databases">
        <title>Single cell metagenomics reveals metabolic interactions within the superorganism composed of flagellate Streblomastix strix and complex community of Bacteroidetes bacteria on its surface.</title>
        <authorList>
            <person name="Treitli S.C."/>
            <person name="Kolisko M."/>
            <person name="Husnik F."/>
            <person name="Keeling P."/>
            <person name="Hampl V."/>
        </authorList>
    </citation>
    <scope>NUCLEOTIDE SEQUENCE [LARGE SCALE GENOMIC DNA]</scope>
    <source>
        <strain evidence="2">ST1C</strain>
    </source>
</reference>
<protein>
    <recommendedName>
        <fullName evidence="1">NrS-1 polymerase-like helicase domain-containing protein</fullName>
    </recommendedName>
</protein>
<feature type="domain" description="NrS-1 polymerase-like helicase" evidence="1">
    <location>
        <begin position="8"/>
        <end position="114"/>
    </location>
</feature>
<gene>
    <name evidence="2" type="ORF">EZS28_038738</name>
</gene>
<accession>A0A5J4U7L9</accession>
<dbReference type="AlphaFoldDB" id="A0A5J4U7L9"/>
<comment type="caution">
    <text evidence="2">The sequence shown here is derived from an EMBL/GenBank/DDBJ whole genome shotgun (WGS) entry which is preliminary data.</text>
</comment>
<name>A0A5J4U7L9_9EUKA</name>
<evidence type="ECO:0000259" key="1">
    <source>
        <dbReference type="Pfam" id="PF19263"/>
    </source>
</evidence>
<dbReference type="InterPro" id="IPR045455">
    <property type="entry name" value="NrS-1_pol-like_helicase"/>
</dbReference>
<dbReference type="Pfam" id="PF19263">
    <property type="entry name" value="DUF5906"/>
    <property type="match status" value="1"/>
</dbReference>
<dbReference type="Proteomes" id="UP000324800">
    <property type="component" value="Unassembled WGS sequence"/>
</dbReference>
<evidence type="ECO:0000313" key="3">
    <source>
        <dbReference type="Proteomes" id="UP000324800"/>
    </source>
</evidence>
<evidence type="ECO:0000313" key="2">
    <source>
        <dbReference type="EMBL" id="KAA6365735.1"/>
    </source>
</evidence>
<dbReference type="EMBL" id="SNRW01020147">
    <property type="protein sequence ID" value="KAA6365735.1"/>
    <property type="molecule type" value="Genomic_DNA"/>
</dbReference>
<sequence length="145" mass="15975">MIGTMMNFIGQQRCGKSFTIETIYELLDILALKKVDEFTKIFGKFNALAATAILINFNEIQDATDSFNLLDKMKSAITQASGIIEHKGVDSVESEIQSNFTCTCNDVNAIPTEKDIQGFDAEDTIVQTTLFAIINPMLSIPLNNA</sequence>
<organism evidence="2 3">
    <name type="scientific">Streblomastix strix</name>
    <dbReference type="NCBI Taxonomy" id="222440"/>
    <lineage>
        <taxon>Eukaryota</taxon>
        <taxon>Metamonada</taxon>
        <taxon>Preaxostyla</taxon>
        <taxon>Oxymonadida</taxon>
        <taxon>Streblomastigidae</taxon>
        <taxon>Streblomastix</taxon>
    </lineage>
</organism>
<proteinExistence type="predicted"/>
<dbReference type="OrthoDB" id="112502at2759"/>